<dbReference type="SUPFAM" id="SSF50729">
    <property type="entry name" value="PH domain-like"/>
    <property type="match status" value="1"/>
</dbReference>
<evidence type="ECO:0000256" key="2">
    <source>
        <dbReference type="ARBA" id="ARBA00022490"/>
    </source>
</evidence>
<feature type="domain" description="PH" evidence="4">
    <location>
        <begin position="706"/>
        <end position="807"/>
    </location>
</feature>
<dbReference type="EMBL" id="CAJHNH020003335">
    <property type="protein sequence ID" value="CAG5129061.1"/>
    <property type="molecule type" value="Genomic_DNA"/>
</dbReference>
<dbReference type="AlphaFoldDB" id="A0A8S3ZRP6"/>
<dbReference type="InterPro" id="IPR011993">
    <property type="entry name" value="PH-like_dom_sf"/>
</dbReference>
<comment type="subcellular location">
    <subcellularLocation>
        <location evidence="1">Cytoplasm</location>
    </subcellularLocation>
</comment>
<feature type="compositionally biased region" description="Polar residues" evidence="3">
    <location>
        <begin position="228"/>
        <end position="259"/>
    </location>
</feature>
<feature type="region of interest" description="Disordered" evidence="3">
    <location>
        <begin position="221"/>
        <end position="259"/>
    </location>
</feature>
<keyword evidence="2" id="KW-0963">Cytoplasm</keyword>
<feature type="non-terminal residue" evidence="5">
    <location>
        <position position="940"/>
    </location>
</feature>
<dbReference type="InterPro" id="IPR001849">
    <property type="entry name" value="PH_domain"/>
</dbReference>
<dbReference type="GO" id="GO:0007030">
    <property type="term" value="P:Golgi organization"/>
    <property type="evidence" value="ECO:0007669"/>
    <property type="project" value="TreeGrafter"/>
</dbReference>
<evidence type="ECO:0000259" key="4">
    <source>
        <dbReference type="PROSITE" id="PS50003"/>
    </source>
</evidence>
<dbReference type="Gene3D" id="2.30.29.30">
    <property type="entry name" value="Pleckstrin-homology domain (PH domain)/Phosphotyrosine-binding domain (PTB)"/>
    <property type="match status" value="1"/>
</dbReference>
<organism evidence="5 6">
    <name type="scientific">Candidula unifasciata</name>
    <dbReference type="NCBI Taxonomy" id="100452"/>
    <lineage>
        <taxon>Eukaryota</taxon>
        <taxon>Metazoa</taxon>
        <taxon>Spiralia</taxon>
        <taxon>Lophotrochozoa</taxon>
        <taxon>Mollusca</taxon>
        <taxon>Gastropoda</taxon>
        <taxon>Heterobranchia</taxon>
        <taxon>Euthyneura</taxon>
        <taxon>Panpulmonata</taxon>
        <taxon>Eupulmonata</taxon>
        <taxon>Stylommatophora</taxon>
        <taxon>Helicina</taxon>
        <taxon>Helicoidea</taxon>
        <taxon>Geomitridae</taxon>
        <taxon>Candidula</taxon>
    </lineage>
</organism>
<name>A0A8S3ZRP6_9EUPU</name>
<comment type="caution">
    <text evidence="5">The sequence shown here is derived from an EMBL/GenBank/DDBJ whole genome shotgun (WGS) entry which is preliminary data.</text>
</comment>
<dbReference type="Pfam" id="PF00169">
    <property type="entry name" value="PH"/>
    <property type="match status" value="1"/>
</dbReference>
<dbReference type="Proteomes" id="UP000678393">
    <property type="component" value="Unassembled WGS sequence"/>
</dbReference>
<dbReference type="PANTHER" id="PTHR46556:SF1">
    <property type="entry name" value="PLECKSTRIN HOMOLOGY DOMAIN-CONTAINING FAMILY M MEMBER 2"/>
    <property type="match status" value="1"/>
</dbReference>
<reference evidence="5" key="1">
    <citation type="submission" date="2021-04" db="EMBL/GenBank/DDBJ databases">
        <authorList>
            <consortium name="Molecular Ecology Group"/>
        </authorList>
    </citation>
    <scope>NUCLEOTIDE SEQUENCE</scope>
</reference>
<feature type="region of interest" description="Disordered" evidence="3">
    <location>
        <begin position="289"/>
        <end position="315"/>
    </location>
</feature>
<feature type="compositionally biased region" description="Polar residues" evidence="3">
    <location>
        <begin position="300"/>
        <end position="315"/>
    </location>
</feature>
<feature type="compositionally biased region" description="Low complexity" evidence="3">
    <location>
        <begin position="133"/>
        <end position="145"/>
    </location>
</feature>
<sequence length="940" mass="102287">RMSVLLTLTSGLDCVTFKLEYDLPYLDLNAYPPRSRSNSEQDGDVSSDSSDSYLGHPCRYRSMSEVFSNSPLADFQLANDSDSASLASLDVCQMKASTISADSGFPTDCMSTNGTRPSTESVLVAAHRNSMSADSASLSSLSSSSGDPDRHKRLENVSSSFGGNDAPSLEVIHLKGQKSHPGKSKRKKIEGISKRKLQNMSNGSVLANSYMVKNISSCDCRQRERSSDTTSDVSATGFKQNPYSHVSNLTPSSTDPSATRNVCAEVSGSILSLTLKTKGCTASEYRSLPNSSIKAPVQEGTLSSGNASSGSLPNSSIKAAAHEGISSTEYALSRSESLSNSSSTAAAEDGTVSSGSVCLTANSYASLVQDGSPFSEFCDSNTSEASSLNSNKSSFPTGISILQDLYVEDDQSFKSIKGKLAAHLMPDTLGQSNSCLANSVYTDCEDEETVVDQHSQSDVMFEANKMCVACDVQSLPNGSCVQVILLLIIIQGDNNPILHTADSHDGIDRDRPEEYLADVDLSLRLDNNMVLQLMLEVFCHEDEQLLKMFVTWENQTEGGTNVAYLLISNHCLYVLHYHRTEKKFVQQSCTALLDIIFISVGLNGQTLNIESRGRNKQKQRLWLTPGNHNLSQSIVACLTDAVKAASEHSAGKSRFSVGSEVPLQKIALRKYISTELSIKPQDVTLLDYSLVFWEDLSSATSPGHSGVYKEGRLHLWIQGPLKGHVWKPVYVILKNNILSVKDDKSDLQPHCFLSLGGDQCVGCRLTSHSGRDHCVELILAQGGSWLLSGGSQADVSDWRHCLCLAVSQGTVESDISAACVPCCAVLANQHLFLCHEDLYSKFHRTLARLRLDDVTRIALDGTDSTYCIVKLKSQETELSSRQWAFYFYSSQDMERHMSAIKAAWKDIHQTELPVLPIDDVAVECSCNSCSSHLKRQLTLT</sequence>
<feature type="region of interest" description="Disordered" evidence="3">
    <location>
        <begin position="133"/>
        <end position="167"/>
    </location>
</feature>
<evidence type="ECO:0000256" key="1">
    <source>
        <dbReference type="ARBA" id="ARBA00004496"/>
    </source>
</evidence>
<dbReference type="GO" id="GO:0010008">
    <property type="term" value="C:endosome membrane"/>
    <property type="evidence" value="ECO:0007669"/>
    <property type="project" value="TreeGrafter"/>
</dbReference>
<proteinExistence type="predicted"/>
<dbReference type="SMART" id="SM00233">
    <property type="entry name" value="PH"/>
    <property type="match status" value="1"/>
</dbReference>
<gene>
    <name evidence="5" type="ORF">CUNI_LOCUS14619</name>
</gene>
<dbReference type="PROSITE" id="PS50003">
    <property type="entry name" value="PH_DOMAIN"/>
    <property type="match status" value="1"/>
</dbReference>
<evidence type="ECO:0000313" key="6">
    <source>
        <dbReference type="Proteomes" id="UP000678393"/>
    </source>
</evidence>
<dbReference type="PANTHER" id="PTHR46556">
    <property type="entry name" value="PLECKSTRIN HOMOLOGY DOMAIN-CONTAINING FAMILY M MEMBER 2"/>
    <property type="match status" value="1"/>
</dbReference>
<dbReference type="InterPro" id="IPR057288">
    <property type="entry name" value="PH_PLEKHM2"/>
</dbReference>
<accession>A0A8S3ZRP6</accession>
<dbReference type="GO" id="GO:0032418">
    <property type="term" value="P:lysosome localization"/>
    <property type="evidence" value="ECO:0007669"/>
    <property type="project" value="TreeGrafter"/>
</dbReference>
<protein>
    <recommendedName>
        <fullName evidence="4">PH domain-containing protein</fullName>
    </recommendedName>
</protein>
<keyword evidence="6" id="KW-1185">Reference proteome</keyword>
<dbReference type="InterPro" id="IPR053015">
    <property type="entry name" value="PH_domain-containing_M2"/>
</dbReference>
<dbReference type="Pfam" id="PF23142">
    <property type="entry name" value="PH_PLEKHM2"/>
    <property type="match status" value="1"/>
</dbReference>
<evidence type="ECO:0000256" key="3">
    <source>
        <dbReference type="SAM" id="MobiDB-lite"/>
    </source>
</evidence>
<dbReference type="OrthoDB" id="9983817at2759"/>
<evidence type="ECO:0000313" key="5">
    <source>
        <dbReference type="EMBL" id="CAG5129061.1"/>
    </source>
</evidence>
<dbReference type="GO" id="GO:0019894">
    <property type="term" value="F:kinesin binding"/>
    <property type="evidence" value="ECO:0007669"/>
    <property type="project" value="TreeGrafter"/>
</dbReference>
<dbReference type="GO" id="GO:0032880">
    <property type="term" value="P:regulation of protein localization"/>
    <property type="evidence" value="ECO:0007669"/>
    <property type="project" value="TreeGrafter"/>
</dbReference>